<dbReference type="GO" id="GO:0003755">
    <property type="term" value="F:peptidyl-prolyl cis-trans isomerase activity"/>
    <property type="evidence" value="ECO:0007669"/>
    <property type="project" value="UniProtKB-UniRule"/>
</dbReference>
<dbReference type="GO" id="GO:0016018">
    <property type="term" value="F:cyclosporin A binding"/>
    <property type="evidence" value="ECO:0007669"/>
    <property type="project" value="TreeGrafter"/>
</dbReference>
<comment type="similarity">
    <text evidence="2 5">Belongs to the cyclophilin-type PPIase family.</text>
</comment>
<evidence type="ECO:0000256" key="1">
    <source>
        <dbReference type="ARBA" id="ARBA00000971"/>
    </source>
</evidence>
<dbReference type="InterPro" id="IPR020892">
    <property type="entry name" value="Cyclophilin-type_PPIase_CS"/>
</dbReference>
<dbReference type="FunFam" id="2.40.100.10:FF:000025">
    <property type="entry name" value="Peptidyl-prolyl cis-trans isomerase CYP19-2"/>
    <property type="match status" value="1"/>
</dbReference>
<dbReference type="GO" id="GO:0006457">
    <property type="term" value="P:protein folding"/>
    <property type="evidence" value="ECO:0007669"/>
    <property type="project" value="InterPro"/>
</dbReference>
<dbReference type="PANTHER" id="PTHR11071">
    <property type="entry name" value="PEPTIDYL-PROLYL CIS-TRANS ISOMERASE"/>
    <property type="match status" value="1"/>
</dbReference>
<evidence type="ECO:0000256" key="3">
    <source>
        <dbReference type="ARBA" id="ARBA00023110"/>
    </source>
</evidence>
<dbReference type="Proteomes" id="UP001255856">
    <property type="component" value="Unassembled WGS sequence"/>
</dbReference>
<dbReference type="PRINTS" id="PR00153">
    <property type="entry name" value="CSAPPISMRASE"/>
</dbReference>
<reference evidence="7" key="1">
    <citation type="submission" date="2021-01" db="EMBL/GenBank/DDBJ databases">
        <authorList>
            <person name="Eckstrom K.M.E."/>
        </authorList>
    </citation>
    <scope>NUCLEOTIDE SEQUENCE</scope>
    <source>
        <strain evidence="7">UVCC 0001</strain>
    </source>
</reference>
<evidence type="ECO:0000256" key="4">
    <source>
        <dbReference type="ARBA" id="ARBA00023235"/>
    </source>
</evidence>
<dbReference type="InterPro" id="IPR002130">
    <property type="entry name" value="Cyclophilin-type_PPIase_dom"/>
</dbReference>
<comment type="catalytic activity">
    <reaction evidence="1 5">
        <text>[protein]-peptidylproline (omega=180) = [protein]-peptidylproline (omega=0)</text>
        <dbReference type="Rhea" id="RHEA:16237"/>
        <dbReference type="Rhea" id="RHEA-COMP:10747"/>
        <dbReference type="Rhea" id="RHEA-COMP:10748"/>
        <dbReference type="ChEBI" id="CHEBI:83833"/>
        <dbReference type="ChEBI" id="CHEBI:83834"/>
        <dbReference type="EC" id="5.2.1.8"/>
    </reaction>
</comment>
<evidence type="ECO:0000256" key="5">
    <source>
        <dbReference type="RuleBase" id="RU363019"/>
    </source>
</evidence>
<dbReference type="AlphaFoldDB" id="A0AAD9MH68"/>
<dbReference type="PANTHER" id="PTHR11071:SF561">
    <property type="entry name" value="PEPTIDYL-PROLYL CIS-TRANS ISOMERASE D-RELATED"/>
    <property type="match status" value="1"/>
</dbReference>
<comment type="caution">
    <text evidence="7">The sequence shown here is derived from an EMBL/GenBank/DDBJ whole genome shotgun (WGS) entry which is preliminary data.</text>
</comment>
<dbReference type="PROSITE" id="PS00170">
    <property type="entry name" value="CSA_PPIASE_1"/>
    <property type="match status" value="1"/>
</dbReference>
<keyword evidence="8" id="KW-1185">Reference proteome</keyword>
<keyword evidence="3 5" id="KW-0697">Rotamase</keyword>
<feature type="domain" description="PPIase cyclophilin-type" evidence="6">
    <location>
        <begin position="80"/>
        <end position="228"/>
    </location>
</feature>
<name>A0AAD9MH68_PROWI</name>
<dbReference type="EMBL" id="JASFZW010000005">
    <property type="protein sequence ID" value="KAK2078089.1"/>
    <property type="molecule type" value="Genomic_DNA"/>
</dbReference>
<dbReference type="GO" id="GO:0005737">
    <property type="term" value="C:cytoplasm"/>
    <property type="evidence" value="ECO:0007669"/>
    <property type="project" value="TreeGrafter"/>
</dbReference>
<evidence type="ECO:0000256" key="2">
    <source>
        <dbReference type="ARBA" id="ARBA00007365"/>
    </source>
</evidence>
<protein>
    <recommendedName>
        <fullName evidence="5">Peptidyl-prolyl cis-trans isomerase</fullName>
        <shortName evidence="5">PPIase</shortName>
        <ecNumber evidence="5">5.2.1.8</ecNumber>
    </recommendedName>
</protein>
<organism evidence="7 8">
    <name type="scientific">Prototheca wickerhamii</name>
    <dbReference type="NCBI Taxonomy" id="3111"/>
    <lineage>
        <taxon>Eukaryota</taxon>
        <taxon>Viridiplantae</taxon>
        <taxon>Chlorophyta</taxon>
        <taxon>core chlorophytes</taxon>
        <taxon>Trebouxiophyceae</taxon>
        <taxon>Chlorellales</taxon>
        <taxon>Chlorellaceae</taxon>
        <taxon>Prototheca</taxon>
    </lineage>
</organism>
<evidence type="ECO:0000259" key="6">
    <source>
        <dbReference type="PROSITE" id="PS50072"/>
    </source>
</evidence>
<dbReference type="Gene3D" id="2.40.100.10">
    <property type="entry name" value="Cyclophilin-like"/>
    <property type="match status" value="1"/>
</dbReference>
<dbReference type="SUPFAM" id="SSF50891">
    <property type="entry name" value="Cyclophilin-like"/>
    <property type="match status" value="1"/>
</dbReference>
<dbReference type="EC" id="5.2.1.8" evidence="5"/>
<dbReference type="Pfam" id="PF00160">
    <property type="entry name" value="Pro_isomerase"/>
    <property type="match status" value="1"/>
</dbReference>
<evidence type="ECO:0000313" key="8">
    <source>
        <dbReference type="Proteomes" id="UP001255856"/>
    </source>
</evidence>
<evidence type="ECO:0000313" key="7">
    <source>
        <dbReference type="EMBL" id="KAK2078089.1"/>
    </source>
</evidence>
<accession>A0AAD9MH68</accession>
<gene>
    <name evidence="7" type="ORF">QBZ16_003957</name>
</gene>
<sequence length="229" mass="24326">MVRCWLDIDIGDEQAHAIEAAAFERTQRCFEEIKAQYGWSGTMTDLDEEGQEMLLTAYSSDPKWSSQGPGRASAPPSLHAGRIVVELNAEACPKAAENFPRGKGKGSGKPLHYRGTRFHRIVQGFMAQGGDVVKGDGSAGDSIYGKPFNDEKAALKLKHDAAGVVSMANSGNTSQFFITLAPAPACDGKHVVLGKVMEGADVLSQIDRLAASESGSPKTSVVIRDCGAD</sequence>
<proteinExistence type="inferred from homology"/>
<comment type="function">
    <text evidence="5">PPIases accelerate the folding of proteins. It catalyzes the cis-trans isomerization of proline imidic peptide bonds in oligopeptides.</text>
</comment>
<dbReference type="InterPro" id="IPR029000">
    <property type="entry name" value="Cyclophilin-like_dom_sf"/>
</dbReference>
<keyword evidence="4 5" id="KW-0413">Isomerase</keyword>
<dbReference type="PROSITE" id="PS50072">
    <property type="entry name" value="CSA_PPIASE_2"/>
    <property type="match status" value="1"/>
</dbReference>